<dbReference type="GO" id="GO:0005737">
    <property type="term" value="C:cytoplasm"/>
    <property type="evidence" value="ECO:0007669"/>
    <property type="project" value="UniProtKB-SubCell"/>
</dbReference>
<evidence type="ECO:0000313" key="12">
    <source>
        <dbReference type="EMBL" id="KAF6038018.1"/>
    </source>
</evidence>
<evidence type="ECO:0000313" key="11">
    <source>
        <dbReference type="EMBL" id="KAF6028108.1"/>
    </source>
</evidence>
<dbReference type="GO" id="GO:0005634">
    <property type="term" value="C:nucleus"/>
    <property type="evidence" value="ECO:0007669"/>
    <property type="project" value="UniProtKB-SubCell"/>
</dbReference>
<dbReference type="InterPro" id="IPR029057">
    <property type="entry name" value="PRTase-like"/>
</dbReference>
<proteinExistence type="inferred from homology"/>
<dbReference type="CDD" id="cd06223">
    <property type="entry name" value="PRTases_typeI"/>
    <property type="match status" value="1"/>
</dbReference>
<sequence>MEPDLISNHQSTSELCKEGDVGGDLQSPTHINPLTISVDMKSDHQVVAICPNNFPNHVTVIRATDQMKELQTYIRDVDTTRSDFRFCADRLIRMVVEEALSSLPYEGVEVTTPSGAKYQGKKFMKGGTCGVSIMRSGEAMETGLRDCCRSIRIGKILIQTDTETQEAKVFYAKFPADITNRKVLLLYPIMSSGNSVAMAIEVLKQHGVKVADVLLVSLFCTPFGLEHVTKEYPNLKILTTEIHPITPNHFGQKYFGTE</sequence>
<gene>
    <name evidence="12" type="ORF">EB796_003676</name>
    <name evidence="11" type="ORF">EB796_013587</name>
</gene>
<dbReference type="AlphaFoldDB" id="A0A7J7JRP6"/>
<dbReference type="Gene3D" id="3.40.50.2020">
    <property type="match status" value="1"/>
</dbReference>
<dbReference type="InterPro" id="IPR000836">
    <property type="entry name" value="PRTase_dom"/>
</dbReference>
<dbReference type="GO" id="GO:0005525">
    <property type="term" value="F:GTP binding"/>
    <property type="evidence" value="ECO:0007669"/>
    <property type="project" value="UniProtKB-KW"/>
</dbReference>
<reference evidence="11 13" key="1">
    <citation type="submission" date="2019-09" db="EMBL/GenBank/DDBJ databases">
        <authorList>
            <person name="Raiko M."/>
            <person name="Komissarov A."/>
            <person name="Rhodes A."/>
            <person name="Kliver S."/>
            <person name="Lim-Fong G."/>
            <person name="Kwan J."/>
            <person name="O'Brien S.J."/>
            <person name="Lopez J.V."/>
        </authorList>
    </citation>
    <scope>NUCLEOTIDE SEQUENCE [LARGE SCALE GENOMIC DNA]</scope>
    <source>
        <strain evidence="11">Kwan_BN1</strain>
    </source>
</reference>
<name>A0A7J7JRP6_BUGNE</name>
<keyword evidence="7" id="KW-0539">Nucleus</keyword>
<dbReference type="EMBL" id="VXIV02000484">
    <property type="protein sequence ID" value="KAF6038018.1"/>
    <property type="molecule type" value="Genomic_DNA"/>
</dbReference>
<organism evidence="11 13">
    <name type="scientific">Bugula neritina</name>
    <name type="common">Brown bryozoan</name>
    <name type="synonym">Sertularia neritina</name>
    <dbReference type="NCBI Taxonomy" id="10212"/>
    <lineage>
        <taxon>Eukaryota</taxon>
        <taxon>Metazoa</taxon>
        <taxon>Spiralia</taxon>
        <taxon>Lophotrochozoa</taxon>
        <taxon>Bryozoa</taxon>
        <taxon>Gymnolaemata</taxon>
        <taxon>Cheilostomatida</taxon>
        <taxon>Flustrina</taxon>
        <taxon>Buguloidea</taxon>
        <taxon>Bugulidae</taxon>
        <taxon>Bugula</taxon>
    </lineage>
</organism>
<reference evidence="11 13" key="2">
    <citation type="submission" date="2020-06" db="EMBL/GenBank/DDBJ databases">
        <title>Draft genome of Bugula neritina, a colonial animal packing powerful symbionts and potential medicines.</title>
        <authorList>
            <person name="Rayko M."/>
        </authorList>
    </citation>
    <scope>NUCLEOTIDE SEQUENCE [LARGE SCALE GENOMIC DNA]</scope>
    <source>
        <strain evidence="11">Kwan_BN1</strain>
    </source>
</reference>
<evidence type="ECO:0000256" key="1">
    <source>
        <dbReference type="ARBA" id="ARBA00004123"/>
    </source>
</evidence>
<keyword evidence="6" id="KW-0342">GTP-binding</keyword>
<keyword evidence="13" id="KW-1185">Reference proteome</keyword>
<evidence type="ECO:0000256" key="4">
    <source>
        <dbReference type="ARBA" id="ARBA00022490"/>
    </source>
</evidence>
<comment type="similarity">
    <text evidence="3">Belongs to the UPRTase family.</text>
</comment>
<evidence type="ECO:0000256" key="6">
    <source>
        <dbReference type="ARBA" id="ARBA00023134"/>
    </source>
</evidence>
<dbReference type="EMBL" id="VXIV02001990">
    <property type="protein sequence ID" value="KAF6028108.1"/>
    <property type="molecule type" value="Genomic_DNA"/>
</dbReference>
<evidence type="ECO:0000256" key="2">
    <source>
        <dbReference type="ARBA" id="ARBA00004496"/>
    </source>
</evidence>
<keyword evidence="4" id="KW-0963">Cytoplasm</keyword>
<evidence type="ECO:0000256" key="5">
    <source>
        <dbReference type="ARBA" id="ARBA00022741"/>
    </source>
</evidence>
<dbReference type="Pfam" id="PF14681">
    <property type="entry name" value="UPRTase"/>
    <property type="match status" value="1"/>
</dbReference>
<protein>
    <recommendedName>
        <fullName evidence="8">Uracil phosphoribosyltransferase homolog</fullName>
    </recommendedName>
</protein>
<dbReference type="FunFam" id="3.40.50.2020:FF:000026">
    <property type="entry name" value="Uracil phosphoribosyltransferase homolog"/>
    <property type="match status" value="1"/>
</dbReference>
<evidence type="ECO:0000259" key="10">
    <source>
        <dbReference type="Pfam" id="PF14681"/>
    </source>
</evidence>
<feature type="domain" description="Phosphoribosyltransferase" evidence="10">
    <location>
        <begin position="64"/>
        <end position="243"/>
    </location>
</feature>
<accession>A0A7J7JRP6</accession>
<feature type="region of interest" description="Disordered" evidence="9">
    <location>
        <begin position="1"/>
        <end position="28"/>
    </location>
</feature>
<dbReference type="SUPFAM" id="SSF53271">
    <property type="entry name" value="PRTase-like"/>
    <property type="match status" value="1"/>
</dbReference>
<dbReference type="OrthoDB" id="106623at2759"/>
<evidence type="ECO:0000256" key="9">
    <source>
        <dbReference type="SAM" id="MobiDB-lite"/>
    </source>
</evidence>
<evidence type="ECO:0000256" key="7">
    <source>
        <dbReference type="ARBA" id="ARBA00023242"/>
    </source>
</evidence>
<keyword evidence="5" id="KW-0547">Nucleotide-binding</keyword>
<evidence type="ECO:0000256" key="8">
    <source>
        <dbReference type="ARBA" id="ARBA00044193"/>
    </source>
</evidence>
<evidence type="ECO:0000256" key="3">
    <source>
        <dbReference type="ARBA" id="ARBA00009516"/>
    </source>
</evidence>
<evidence type="ECO:0000313" key="13">
    <source>
        <dbReference type="Proteomes" id="UP000593567"/>
    </source>
</evidence>
<dbReference type="Proteomes" id="UP000593567">
    <property type="component" value="Unassembled WGS sequence"/>
</dbReference>
<comment type="subcellular location">
    <subcellularLocation>
        <location evidence="2">Cytoplasm</location>
    </subcellularLocation>
    <subcellularLocation>
        <location evidence="1">Nucleus</location>
    </subcellularLocation>
</comment>
<comment type="caution">
    <text evidence="11">The sequence shown here is derived from an EMBL/GenBank/DDBJ whole genome shotgun (WGS) entry which is preliminary data.</text>
</comment>